<accession>A0ACD1GB85</accession>
<protein>
    <submittedName>
        <fullName evidence="1">Uncharacterized protein</fullName>
    </submittedName>
</protein>
<proteinExistence type="predicted"/>
<name>A0ACD1GB85_9EURO</name>
<keyword evidence="2" id="KW-1185">Reference proteome</keyword>
<sequence>MMRGLDGIVYRGHMDALLNSIPKADTQRLNAGSGDLEQSVKKVRKGCRASPASRLIDVDHHSKGDQAEAERDIDFPVHIAVEWGRRRASGARTSSRLSVLVDHVQIRRRFLPLLVLVAGVVIDVVRLGISWVCQEGMKEEKDEDYKDNGEDRRKEEGERRGNEDRVISSQRGARSPNKIAASRTVAAFSAFLPQPLNLQPAD</sequence>
<evidence type="ECO:0000313" key="2">
    <source>
        <dbReference type="Proteomes" id="UP000249057"/>
    </source>
</evidence>
<dbReference type="EMBL" id="KZ825336">
    <property type="protein sequence ID" value="RAH46527.1"/>
    <property type="molecule type" value="Genomic_DNA"/>
</dbReference>
<reference evidence="1" key="1">
    <citation type="submission" date="2018-02" db="EMBL/GenBank/DDBJ databases">
        <title>The genomes of Aspergillus section Nigri reveals drivers in fungal speciation.</title>
        <authorList>
            <consortium name="DOE Joint Genome Institute"/>
            <person name="Vesth T.C."/>
            <person name="Nybo J."/>
            <person name="Theobald S."/>
            <person name="Brandl J."/>
            <person name="Frisvad J.C."/>
            <person name="Nielsen K.F."/>
            <person name="Lyhne E.K."/>
            <person name="Kogle M.E."/>
            <person name="Kuo A."/>
            <person name="Riley R."/>
            <person name="Clum A."/>
            <person name="Nolan M."/>
            <person name="Lipzen A."/>
            <person name="Salamov A."/>
            <person name="Henrissat B."/>
            <person name="Wiebenga A."/>
            <person name="De vries R.P."/>
            <person name="Grigoriev I.V."/>
            <person name="Mortensen U.H."/>
            <person name="Andersen M.R."/>
            <person name="Baker S.E."/>
        </authorList>
    </citation>
    <scope>NUCLEOTIDE SEQUENCE</scope>
    <source>
        <strain evidence="1">CBS 621.78</strain>
    </source>
</reference>
<organism evidence="1 2">
    <name type="scientific">Aspergillus brunneoviolaceus CBS 621.78</name>
    <dbReference type="NCBI Taxonomy" id="1450534"/>
    <lineage>
        <taxon>Eukaryota</taxon>
        <taxon>Fungi</taxon>
        <taxon>Dikarya</taxon>
        <taxon>Ascomycota</taxon>
        <taxon>Pezizomycotina</taxon>
        <taxon>Eurotiomycetes</taxon>
        <taxon>Eurotiomycetidae</taxon>
        <taxon>Eurotiales</taxon>
        <taxon>Aspergillaceae</taxon>
        <taxon>Aspergillus</taxon>
        <taxon>Aspergillus subgen. Circumdati</taxon>
    </lineage>
</organism>
<gene>
    <name evidence="1" type="ORF">BO95DRAFT_431136</name>
</gene>
<evidence type="ECO:0000313" key="1">
    <source>
        <dbReference type="EMBL" id="RAH46527.1"/>
    </source>
</evidence>
<dbReference type="Proteomes" id="UP000249057">
    <property type="component" value="Unassembled WGS sequence"/>
</dbReference>